<dbReference type="SUPFAM" id="SSF52833">
    <property type="entry name" value="Thioredoxin-like"/>
    <property type="match status" value="1"/>
</dbReference>
<evidence type="ECO:0000256" key="4">
    <source>
        <dbReference type="ARBA" id="ARBA00023284"/>
    </source>
</evidence>
<evidence type="ECO:0000256" key="3">
    <source>
        <dbReference type="ARBA" id="ARBA00023157"/>
    </source>
</evidence>
<dbReference type="OrthoDB" id="9784896at2"/>
<keyword evidence="5" id="KW-0574">Periplasm</keyword>
<dbReference type="Proteomes" id="UP000250086">
    <property type="component" value="Unassembled WGS sequence"/>
</dbReference>
<evidence type="ECO:0000313" key="9">
    <source>
        <dbReference type="EMBL" id="SPT69250.1"/>
    </source>
</evidence>
<feature type="disulfide bond" description="Redox-active" evidence="6">
    <location>
        <begin position="55"/>
        <end position="58"/>
    </location>
</feature>
<keyword evidence="2 7" id="KW-0732">Signal</keyword>
<comment type="subcellular location">
    <subcellularLocation>
        <location evidence="5">Periplasm</location>
    </subcellularLocation>
</comment>
<evidence type="ECO:0000256" key="1">
    <source>
        <dbReference type="ARBA" id="ARBA00005791"/>
    </source>
</evidence>
<evidence type="ECO:0000313" key="10">
    <source>
        <dbReference type="Proteomes" id="UP000250086"/>
    </source>
</evidence>
<dbReference type="GO" id="GO:0042597">
    <property type="term" value="C:periplasmic space"/>
    <property type="evidence" value="ECO:0007669"/>
    <property type="project" value="UniProtKB-SubCell"/>
</dbReference>
<dbReference type="InterPro" id="IPR050824">
    <property type="entry name" value="Thiol_disulfide_DsbA"/>
</dbReference>
<dbReference type="EMBL" id="UAPV01000001">
    <property type="protein sequence ID" value="SPT69250.1"/>
    <property type="molecule type" value="Genomic_DNA"/>
</dbReference>
<dbReference type="PIRSF" id="PIRSF001488">
    <property type="entry name" value="Tdi_protein"/>
    <property type="match status" value="1"/>
</dbReference>
<reference evidence="9 10" key="1">
    <citation type="submission" date="2018-06" db="EMBL/GenBank/DDBJ databases">
        <authorList>
            <consortium name="Pathogen Informatics"/>
            <person name="Doyle S."/>
        </authorList>
    </citation>
    <scope>NUCLEOTIDE SEQUENCE [LARGE SCALE GENOMIC DNA]</scope>
    <source>
        <strain evidence="9 10">NCTC13093</strain>
    </source>
</reference>
<dbReference type="InterPro" id="IPR001853">
    <property type="entry name" value="DSBA-like_thioredoxin_dom"/>
</dbReference>
<feature type="signal peptide" evidence="7">
    <location>
        <begin position="1"/>
        <end position="23"/>
    </location>
</feature>
<evidence type="ECO:0000256" key="7">
    <source>
        <dbReference type="SAM" id="SignalP"/>
    </source>
</evidence>
<dbReference type="PANTHER" id="PTHR35891:SF2">
    <property type="entry name" value="THIOL:DISULFIDE INTERCHANGE PROTEIN DSBA"/>
    <property type="match status" value="1"/>
</dbReference>
<dbReference type="CDD" id="cd03019">
    <property type="entry name" value="DsbA_DsbA"/>
    <property type="match status" value="1"/>
</dbReference>
<feature type="chain" id="PRO_5015975751" description="Thiol:disulfide interchange protein" evidence="7">
    <location>
        <begin position="24"/>
        <end position="212"/>
    </location>
</feature>
<keyword evidence="4" id="KW-0676">Redox-active center</keyword>
<dbReference type="PANTHER" id="PTHR35891">
    <property type="entry name" value="THIOL:DISULFIDE INTERCHANGE PROTEIN DSBA"/>
    <property type="match status" value="1"/>
</dbReference>
<dbReference type="AlphaFoldDB" id="A0A2X0VRH3"/>
<evidence type="ECO:0000256" key="2">
    <source>
        <dbReference type="ARBA" id="ARBA00022729"/>
    </source>
</evidence>
<protein>
    <recommendedName>
        <fullName evidence="5">Thiol:disulfide interchange protein</fullName>
    </recommendedName>
</protein>
<proteinExistence type="inferred from homology"/>
<dbReference type="Pfam" id="PF01323">
    <property type="entry name" value="DSBA"/>
    <property type="match status" value="1"/>
</dbReference>
<feature type="domain" description="DSBA-like thioredoxin" evidence="8">
    <location>
        <begin position="47"/>
        <end position="184"/>
    </location>
</feature>
<comment type="similarity">
    <text evidence="1">Belongs to the thioredoxin family. DsbA subfamily.</text>
</comment>
<dbReference type="InterPro" id="IPR036249">
    <property type="entry name" value="Thioredoxin-like_sf"/>
</dbReference>
<accession>A0A2X0VRH3</accession>
<keyword evidence="3 5" id="KW-1015">Disulfide bond</keyword>
<keyword evidence="10" id="KW-1185">Reference proteome</keyword>
<dbReference type="GO" id="GO:0016491">
    <property type="term" value="F:oxidoreductase activity"/>
    <property type="evidence" value="ECO:0007669"/>
    <property type="project" value="InterPro"/>
</dbReference>
<organism evidence="9 10">
    <name type="scientific">Anaerobiospirillum thomasii</name>
    <dbReference type="NCBI Taxonomy" id="179995"/>
    <lineage>
        <taxon>Bacteria</taxon>
        <taxon>Pseudomonadati</taxon>
        <taxon>Pseudomonadota</taxon>
        <taxon>Gammaproteobacteria</taxon>
        <taxon>Aeromonadales</taxon>
        <taxon>Succinivibrionaceae</taxon>
        <taxon>Anaerobiospirillum</taxon>
    </lineage>
</organism>
<dbReference type="Gene3D" id="3.40.30.10">
    <property type="entry name" value="Glutaredoxin"/>
    <property type="match status" value="1"/>
</dbReference>
<sequence>MFLHIKKLVVLTLALFCISGAMAADTAYKENEHYKVISDKVLEHKEVREFFSFWCGHCFSLQKPYHYVAEHLPEGTKFVPSPVSILGGPMGVRSQYGHALAQLHGIEQEYTETLFRQMHVEGNIPRDESYFKDLFASLGIPNNKYDNEINSFAVMSIITKTNNLVEEYKLDAVPEIVVNGKYLVLQESVNNVSELSKLVNYLVTLDDAKGKK</sequence>
<gene>
    <name evidence="9" type="primary">dsbA</name>
    <name evidence="9" type="ORF">NCTC13093_00616</name>
</gene>
<evidence type="ECO:0000259" key="8">
    <source>
        <dbReference type="Pfam" id="PF01323"/>
    </source>
</evidence>
<dbReference type="InterPro" id="IPR023205">
    <property type="entry name" value="DsbA/DsbL"/>
</dbReference>
<evidence type="ECO:0000256" key="6">
    <source>
        <dbReference type="PIRSR" id="PIRSR001488-1"/>
    </source>
</evidence>
<name>A0A2X0VRH3_9GAMM</name>
<dbReference type="RefSeq" id="WP_113743434.1">
    <property type="nucleotide sequence ID" value="NZ_UAPU01000007.1"/>
</dbReference>
<evidence type="ECO:0000256" key="5">
    <source>
        <dbReference type="PIRNR" id="PIRNR001488"/>
    </source>
</evidence>